<evidence type="ECO:0000256" key="5">
    <source>
        <dbReference type="ARBA" id="ARBA00022723"/>
    </source>
</evidence>
<evidence type="ECO:0000256" key="4">
    <source>
        <dbReference type="ARBA" id="ARBA00022679"/>
    </source>
</evidence>
<dbReference type="Gene3D" id="3.30.2410.10">
    <property type="entry name" value="Hect, E3 ligase catalytic domain"/>
    <property type="match status" value="1"/>
</dbReference>
<sequence length="564" mass="65110">MDSTTVTWVLLSACFTMLILPWFLLRIYWRQSGEALLPNEIVGHLEGLTRDILEDRSLEATKWICGICDFHNATDQSACVLCHTTKGIYLLERREFVAVEGTLRLDQLNIDQWAARNRKQWLREFQDQNWKWLASRPLEKSTTFYSVEASEPNGTMAWLPLADSTAGSTVLGDELPSWWFSLLQELRDLHFSLTYAWLLSYLSYSYNDKRHVTTTRDNIFKESLWALENLKVDQLCSRTKVTLKGEVAVDAGGVSREWYTLLTYAIFEPKRGLFIANKTDQYFFINPNSERDHGRKHLEKFHAIGRLLGRAIVDEQVLPFHFSVPLFKMILGYPISMDDIRYLDPTVHSSLEFVRDSPDVEALTLTFSVSVDATTEVDLIPNGRDVAVTNFNKAEYVERMVRYLLFDSIAPQLQSMIQGLYEVLPPEVLMVFDYKELELVLCGFSEIDVSDWRRCTTVSRSLEMIVDWFWDIVEFEMTSVERERFLQFTTGSSRVPLQGFKGLTSHDGRLCPFSLRGVPYTKGAFPKVHSCFNRIDLPVYPTRELLREGLFALVNIESMAFTLV</sequence>
<keyword evidence="8" id="KW-0862">Zinc</keyword>
<feature type="transmembrane region" description="Helical" evidence="11">
    <location>
        <begin position="6"/>
        <end position="25"/>
    </location>
</feature>
<protein>
    <recommendedName>
        <fullName evidence="3">HECT-type E3 ubiquitin transferase</fullName>
        <ecNumber evidence="3">2.3.2.26</ecNumber>
    </recommendedName>
</protein>
<dbReference type="InterPro" id="IPR000569">
    <property type="entry name" value="HECT_dom"/>
</dbReference>
<dbReference type="AlphaFoldDB" id="A0A6G0XQU9"/>
<dbReference type="EC" id="2.3.2.26" evidence="3"/>
<evidence type="ECO:0000256" key="6">
    <source>
        <dbReference type="ARBA" id="ARBA00022771"/>
    </source>
</evidence>
<keyword evidence="11" id="KW-1133">Transmembrane helix</keyword>
<evidence type="ECO:0000313" key="15">
    <source>
        <dbReference type="Proteomes" id="UP000481153"/>
    </source>
</evidence>
<dbReference type="Gene3D" id="3.30.2160.10">
    <property type="entry name" value="Hect, E3 ligase catalytic domain"/>
    <property type="match status" value="1"/>
</dbReference>
<accession>A0A6G0XQU9</accession>
<evidence type="ECO:0000256" key="11">
    <source>
        <dbReference type="SAM" id="Phobius"/>
    </source>
</evidence>
<evidence type="ECO:0000256" key="3">
    <source>
        <dbReference type="ARBA" id="ARBA00012485"/>
    </source>
</evidence>
<dbReference type="CDD" id="cd00078">
    <property type="entry name" value="HECTc"/>
    <property type="match status" value="1"/>
</dbReference>
<evidence type="ECO:0000259" key="12">
    <source>
        <dbReference type="PROSITE" id="PS50199"/>
    </source>
</evidence>
<comment type="pathway">
    <text evidence="2">Protein modification; protein ubiquitination.</text>
</comment>
<evidence type="ECO:0000256" key="7">
    <source>
        <dbReference type="ARBA" id="ARBA00022786"/>
    </source>
</evidence>
<evidence type="ECO:0000256" key="1">
    <source>
        <dbReference type="ARBA" id="ARBA00000885"/>
    </source>
</evidence>
<organism evidence="14 15">
    <name type="scientific">Aphanomyces euteiches</name>
    <dbReference type="NCBI Taxonomy" id="100861"/>
    <lineage>
        <taxon>Eukaryota</taxon>
        <taxon>Sar</taxon>
        <taxon>Stramenopiles</taxon>
        <taxon>Oomycota</taxon>
        <taxon>Saprolegniomycetes</taxon>
        <taxon>Saprolegniales</taxon>
        <taxon>Verrucalvaceae</taxon>
        <taxon>Aphanomyces</taxon>
    </lineage>
</organism>
<name>A0A6G0XQU9_9STRA</name>
<keyword evidence="7 9" id="KW-0833">Ubl conjugation pathway</keyword>
<dbReference type="GO" id="GO:0005737">
    <property type="term" value="C:cytoplasm"/>
    <property type="evidence" value="ECO:0007669"/>
    <property type="project" value="TreeGrafter"/>
</dbReference>
<feature type="active site" description="Glycyl thioester intermediate" evidence="9">
    <location>
        <position position="531"/>
    </location>
</feature>
<reference evidence="14 15" key="1">
    <citation type="submission" date="2019-07" db="EMBL/GenBank/DDBJ databases">
        <title>Genomics analysis of Aphanomyces spp. identifies a new class of oomycete effector associated with host adaptation.</title>
        <authorList>
            <person name="Gaulin E."/>
        </authorList>
    </citation>
    <scope>NUCLEOTIDE SEQUENCE [LARGE SCALE GENOMIC DNA]</scope>
    <source>
        <strain evidence="14 15">ATCC 201684</strain>
    </source>
</reference>
<dbReference type="Pfam" id="PF00632">
    <property type="entry name" value="HECT"/>
    <property type="match status" value="1"/>
</dbReference>
<dbReference type="GO" id="GO:0061630">
    <property type="term" value="F:ubiquitin protein ligase activity"/>
    <property type="evidence" value="ECO:0007669"/>
    <property type="project" value="UniProtKB-EC"/>
</dbReference>
<dbReference type="PROSITE" id="PS50237">
    <property type="entry name" value="HECT"/>
    <property type="match status" value="1"/>
</dbReference>
<dbReference type="Proteomes" id="UP000481153">
    <property type="component" value="Unassembled WGS sequence"/>
</dbReference>
<dbReference type="FunFam" id="3.30.2410.10:FF:000009">
    <property type="entry name" value="Probable E3 ubiquitin-protein ligase HECTD2"/>
    <property type="match status" value="1"/>
</dbReference>
<feature type="domain" description="RanBP2-type" evidence="12">
    <location>
        <begin position="59"/>
        <end position="88"/>
    </location>
</feature>
<gene>
    <name evidence="14" type="ORF">Ae201684_002392</name>
</gene>
<dbReference type="EMBL" id="VJMJ01000025">
    <property type="protein sequence ID" value="KAF0742691.1"/>
    <property type="molecule type" value="Genomic_DNA"/>
</dbReference>
<comment type="caution">
    <text evidence="14">The sequence shown here is derived from an EMBL/GenBank/DDBJ whole genome shotgun (WGS) entry which is preliminary data.</text>
</comment>
<dbReference type="InterPro" id="IPR035983">
    <property type="entry name" value="Hect_E3_ubiquitin_ligase"/>
</dbReference>
<feature type="domain" description="HECT" evidence="13">
    <location>
        <begin position="226"/>
        <end position="564"/>
    </location>
</feature>
<dbReference type="GO" id="GO:0008270">
    <property type="term" value="F:zinc ion binding"/>
    <property type="evidence" value="ECO:0007669"/>
    <property type="project" value="UniProtKB-KW"/>
</dbReference>
<dbReference type="PANTHER" id="PTHR11254:SF440">
    <property type="entry name" value="E3 UBIQUITIN-PROTEIN LIGASE NEDD-4"/>
    <property type="match status" value="1"/>
</dbReference>
<dbReference type="GO" id="GO:0006511">
    <property type="term" value="P:ubiquitin-dependent protein catabolic process"/>
    <property type="evidence" value="ECO:0007669"/>
    <property type="project" value="TreeGrafter"/>
</dbReference>
<dbReference type="PANTHER" id="PTHR11254">
    <property type="entry name" value="HECT DOMAIN UBIQUITIN-PROTEIN LIGASE"/>
    <property type="match status" value="1"/>
</dbReference>
<dbReference type="InterPro" id="IPR050409">
    <property type="entry name" value="E3_ubiq-protein_ligase"/>
</dbReference>
<evidence type="ECO:0000256" key="10">
    <source>
        <dbReference type="PROSITE-ProRule" id="PRU00322"/>
    </source>
</evidence>
<keyword evidence="15" id="KW-1185">Reference proteome</keyword>
<dbReference type="SUPFAM" id="SSF56204">
    <property type="entry name" value="Hect, E3 ligase catalytic domain"/>
    <property type="match status" value="1"/>
</dbReference>
<keyword evidence="5" id="KW-0479">Metal-binding</keyword>
<dbReference type="InterPro" id="IPR001876">
    <property type="entry name" value="Znf_RanBP2"/>
</dbReference>
<evidence type="ECO:0000313" key="14">
    <source>
        <dbReference type="EMBL" id="KAF0742691.1"/>
    </source>
</evidence>
<evidence type="ECO:0000256" key="2">
    <source>
        <dbReference type="ARBA" id="ARBA00004906"/>
    </source>
</evidence>
<keyword evidence="4" id="KW-0808">Transferase</keyword>
<dbReference type="SMART" id="SM00119">
    <property type="entry name" value="HECTc"/>
    <property type="match status" value="1"/>
</dbReference>
<keyword evidence="11" id="KW-0472">Membrane</keyword>
<keyword evidence="6 10" id="KW-0863">Zinc-finger</keyword>
<proteinExistence type="predicted"/>
<evidence type="ECO:0000256" key="9">
    <source>
        <dbReference type="PROSITE-ProRule" id="PRU00104"/>
    </source>
</evidence>
<dbReference type="GO" id="GO:0016567">
    <property type="term" value="P:protein ubiquitination"/>
    <property type="evidence" value="ECO:0007669"/>
    <property type="project" value="TreeGrafter"/>
</dbReference>
<keyword evidence="11" id="KW-0812">Transmembrane</keyword>
<evidence type="ECO:0000256" key="8">
    <source>
        <dbReference type="ARBA" id="ARBA00022833"/>
    </source>
</evidence>
<evidence type="ECO:0000259" key="13">
    <source>
        <dbReference type="PROSITE" id="PS50237"/>
    </source>
</evidence>
<dbReference type="VEuPathDB" id="FungiDB:AeMF1_003110"/>
<dbReference type="PROSITE" id="PS01358">
    <property type="entry name" value="ZF_RANBP2_1"/>
    <property type="match status" value="1"/>
</dbReference>
<comment type="catalytic activity">
    <reaction evidence="1">
        <text>S-ubiquitinyl-[E2 ubiquitin-conjugating enzyme]-L-cysteine + [acceptor protein]-L-lysine = [E2 ubiquitin-conjugating enzyme]-L-cysteine + N(6)-ubiquitinyl-[acceptor protein]-L-lysine.</text>
        <dbReference type="EC" id="2.3.2.26"/>
    </reaction>
</comment>
<dbReference type="Gene3D" id="3.90.1750.10">
    <property type="entry name" value="Hect, E3 ligase catalytic domains"/>
    <property type="match status" value="1"/>
</dbReference>
<dbReference type="PROSITE" id="PS50199">
    <property type="entry name" value="ZF_RANBP2_2"/>
    <property type="match status" value="1"/>
</dbReference>